<dbReference type="OrthoDB" id="8954335at2759"/>
<dbReference type="Gene3D" id="3.40.50.300">
    <property type="entry name" value="P-loop containing nucleotide triphosphate hydrolases"/>
    <property type="match status" value="1"/>
</dbReference>
<dbReference type="SUPFAM" id="SSF52540">
    <property type="entry name" value="P-loop containing nucleoside triphosphate hydrolases"/>
    <property type="match status" value="1"/>
</dbReference>
<organism evidence="3 4">
    <name type="scientific">Glomus cerebriforme</name>
    <dbReference type="NCBI Taxonomy" id="658196"/>
    <lineage>
        <taxon>Eukaryota</taxon>
        <taxon>Fungi</taxon>
        <taxon>Fungi incertae sedis</taxon>
        <taxon>Mucoromycota</taxon>
        <taxon>Glomeromycotina</taxon>
        <taxon>Glomeromycetes</taxon>
        <taxon>Glomerales</taxon>
        <taxon>Glomeraceae</taxon>
        <taxon>Glomus</taxon>
    </lineage>
</organism>
<dbReference type="STRING" id="658196.A0A397SQD4"/>
<dbReference type="PANTHER" id="PTHR24073">
    <property type="entry name" value="DRAB5-RELATED"/>
    <property type="match status" value="1"/>
</dbReference>
<dbReference type="PRINTS" id="PR00449">
    <property type="entry name" value="RASTRNSFRMNG"/>
</dbReference>
<dbReference type="Proteomes" id="UP000265703">
    <property type="component" value="Unassembled WGS sequence"/>
</dbReference>
<sequence>MEFSDRIRIVVVGDPGVGKTSLVHILCHNEVLRHPSYTIGCTVDVKIHSHTRTHKSYFVEFIDVGGSSKHKSSRNMFYHQINGIILVHDVSNRKSYYNLWNWVSEIIESEGYKEFEKTSNLGGMSNSSGNGSWGTASGSGSGSWSNTLNNNIGGNINGLSSNTYHGHKKNEEFKLSLNERSLNIPILVVGTKADLVKHELTGRQRRYSIVDEFGGDCVNLCAMAPTQFTPNSIAIDKINSFFDKVIDKKYGITSEHLPSPTLGTFSSSTSTSLSTGGIITNREERRRGLSNILISGSNSSNNSVINRLPSPGLNSVNSNRLGGVGIIKDLSPRKRGWNGFRSVKS</sequence>
<name>A0A397SQD4_9GLOM</name>
<accession>A0A397SQD4</accession>
<gene>
    <name evidence="3" type="ORF">C1645_783238</name>
</gene>
<evidence type="ECO:0000313" key="3">
    <source>
        <dbReference type="EMBL" id="RIA84864.1"/>
    </source>
</evidence>
<evidence type="ECO:0000256" key="1">
    <source>
        <dbReference type="ARBA" id="ARBA00022741"/>
    </source>
</evidence>
<dbReference type="Pfam" id="PF00071">
    <property type="entry name" value="Ras"/>
    <property type="match status" value="1"/>
</dbReference>
<dbReference type="InterPro" id="IPR001806">
    <property type="entry name" value="Small_GTPase"/>
</dbReference>
<dbReference type="SMART" id="SM00175">
    <property type="entry name" value="RAB"/>
    <property type="match status" value="1"/>
</dbReference>
<evidence type="ECO:0000313" key="4">
    <source>
        <dbReference type="Proteomes" id="UP000265703"/>
    </source>
</evidence>
<keyword evidence="1" id="KW-0547">Nucleotide-binding</keyword>
<keyword evidence="4" id="KW-1185">Reference proteome</keyword>
<dbReference type="GO" id="GO:0005525">
    <property type="term" value="F:GTP binding"/>
    <property type="evidence" value="ECO:0007669"/>
    <property type="project" value="UniProtKB-KW"/>
</dbReference>
<keyword evidence="3" id="KW-0378">Hydrolase</keyword>
<evidence type="ECO:0000256" key="2">
    <source>
        <dbReference type="ARBA" id="ARBA00023134"/>
    </source>
</evidence>
<keyword evidence="2" id="KW-0342">GTP-binding</keyword>
<dbReference type="AlphaFoldDB" id="A0A397SQD4"/>
<dbReference type="PROSITE" id="PS51419">
    <property type="entry name" value="RAB"/>
    <property type="match status" value="1"/>
</dbReference>
<dbReference type="SMART" id="SM00173">
    <property type="entry name" value="RAS"/>
    <property type="match status" value="1"/>
</dbReference>
<dbReference type="GO" id="GO:0003924">
    <property type="term" value="F:GTPase activity"/>
    <property type="evidence" value="ECO:0007669"/>
    <property type="project" value="InterPro"/>
</dbReference>
<dbReference type="InterPro" id="IPR027417">
    <property type="entry name" value="P-loop_NTPase"/>
</dbReference>
<proteinExistence type="predicted"/>
<protein>
    <submittedName>
        <fullName evidence="3">P-loop containing nucleoside triphosphate hydrolase protein</fullName>
    </submittedName>
</protein>
<reference evidence="3 4" key="1">
    <citation type="submission" date="2018-06" db="EMBL/GenBank/DDBJ databases">
        <title>Comparative genomics reveals the genomic features of Rhizophagus irregularis, R. cerebriforme, R. diaphanum and Gigaspora rosea, and their symbiotic lifestyle signature.</title>
        <authorList>
            <person name="Morin E."/>
            <person name="San Clemente H."/>
            <person name="Chen E.C.H."/>
            <person name="De La Providencia I."/>
            <person name="Hainaut M."/>
            <person name="Kuo A."/>
            <person name="Kohler A."/>
            <person name="Murat C."/>
            <person name="Tang N."/>
            <person name="Roy S."/>
            <person name="Loubradou J."/>
            <person name="Henrissat B."/>
            <person name="Grigoriev I.V."/>
            <person name="Corradi N."/>
            <person name="Roux C."/>
            <person name="Martin F.M."/>
        </authorList>
    </citation>
    <scope>NUCLEOTIDE SEQUENCE [LARGE SCALE GENOMIC DNA]</scope>
    <source>
        <strain evidence="3 4">DAOM 227022</strain>
    </source>
</reference>
<comment type="caution">
    <text evidence="3">The sequence shown here is derived from an EMBL/GenBank/DDBJ whole genome shotgun (WGS) entry which is preliminary data.</text>
</comment>
<dbReference type="EMBL" id="QKYT01000464">
    <property type="protein sequence ID" value="RIA84864.1"/>
    <property type="molecule type" value="Genomic_DNA"/>
</dbReference>